<gene>
    <name evidence="1" type="ORF">CKY20_11350</name>
</gene>
<dbReference type="EMBL" id="NSDI01000025">
    <property type="protein sequence ID" value="RIY35097.1"/>
    <property type="molecule type" value="Genomic_DNA"/>
</dbReference>
<reference evidence="1 2" key="1">
    <citation type="submission" date="2017-08" db="EMBL/GenBank/DDBJ databases">
        <title>Capnocytophaga canis 17-158 assembly.</title>
        <authorList>
            <person name="Gulvik C.A."/>
        </authorList>
    </citation>
    <scope>NUCLEOTIDE SEQUENCE [LARGE SCALE GENOMIC DNA]</scope>
    <source>
        <strain evidence="1 2">17-158</strain>
    </source>
</reference>
<accession>A0A3A1YGB8</accession>
<sequence>MTIKDINRNIVQVTDLDKALQQADDFRKYKHTDNKHISFDREQKAYWEDMYKKLKQLKK</sequence>
<dbReference type="RefSeq" id="WP_119653165.1">
    <property type="nucleotide sequence ID" value="NZ_NSDI01000025.1"/>
</dbReference>
<dbReference type="Proteomes" id="UP000265497">
    <property type="component" value="Unassembled WGS sequence"/>
</dbReference>
<evidence type="ECO:0008006" key="3">
    <source>
        <dbReference type="Google" id="ProtNLM"/>
    </source>
</evidence>
<comment type="caution">
    <text evidence="1">The sequence shown here is derived from an EMBL/GenBank/DDBJ whole genome shotgun (WGS) entry which is preliminary data.</text>
</comment>
<organism evidence="1 2">
    <name type="scientific">Capnocytophaga canis</name>
    <dbReference type="NCBI Taxonomy" id="1848903"/>
    <lineage>
        <taxon>Bacteria</taxon>
        <taxon>Pseudomonadati</taxon>
        <taxon>Bacteroidota</taxon>
        <taxon>Flavobacteriia</taxon>
        <taxon>Flavobacteriales</taxon>
        <taxon>Flavobacteriaceae</taxon>
        <taxon>Capnocytophaga</taxon>
    </lineage>
</organism>
<dbReference type="AlphaFoldDB" id="A0A3A1YGB8"/>
<evidence type="ECO:0000313" key="2">
    <source>
        <dbReference type="Proteomes" id="UP000265497"/>
    </source>
</evidence>
<evidence type="ECO:0000313" key="1">
    <source>
        <dbReference type="EMBL" id="RIY35097.1"/>
    </source>
</evidence>
<protein>
    <recommendedName>
        <fullName evidence="3">3-isopropylmalate dehydratase</fullName>
    </recommendedName>
</protein>
<proteinExistence type="predicted"/>
<name>A0A3A1YGB8_9FLAO</name>